<feature type="compositionally biased region" description="Polar residues" evidence="1">
    <location>
        <begin position="108"/>
        <end position="117"/>
    </location>
</feature>
<sequence>MPQITIPLRLKSVFSFSRRSQKDSSSPPMSILSVSTPVLPLPSPQEADRGTSFSPVESMSSTMVHFPPDVGATPTSSANSSPRVESRSIRVECSPKPPRPQAKVPYRSRSQMLPTRQHQQNAFEYIRVPTLPGVCFSLLAPFSSSGRDTDEAELI</sequence>
<protein>
    <submittedName>
        <fullName evidence="2">Uncharacterized protein</fullName>
    </submittedName>
</protein>
<accession>A0A409XPF1</accession>
<dbReference type="OrthoDB" id="10557857at2759"/>
<reference evidence="2 3" key="1">
    <citation type="journal article" date="2018" name="Evol. Lett.">
        <title>Horizontal gene cluster transfer increased hallucinogenic mushroom diversity.</title>
        <authorList>
            <person name="Reynolds H.T."/>
            <person name="Vijayakumar V."/>
            <person name="Gluck-Thaler E."/>
            <person name="Korotkin H.B."/>
            <person name="Matheny P.B."/>
            <person name="Slot J.C."/>
        </authorList>
    </citation>
    <scope>NUCLEOTIDE SEQUENCE [LARGE SCALE GENOMIC DNA]</scope>
    <source>
        <strain evidence="2 3">2631</strain>
    </source>
</reference>
<dbReference type="EMBL" id="NHYD01001022">
    <property type="protein sequence ID" value="PPQ92607.1"/>
    <property type="molecule type" value="Genomic_DNA"/>
</dbReference>
<feature type="compositionally biased region" description="Low complexity" evidence="1">
    <location>
        <begin position="15"/>
        <end position="38"/>
    </location>
</feature>
<evidence type="ECO:0000313" key="2">
    <source>
        <dbReference type="EMBL" id="PPQ92607.1"/>
    </source>
</evidence>
<gene>
    <name evidence="2" type="ORF">CVT25_007301</name>
</gene>
<feature type="compositionally biased region" description="Polar residues" evidence="1">
    <location>
        <begin position="51"/>
        <end position="63"/>
    </location>
</feature>
<evidence type="ECO:0000313" key="3">
    <source>
        <dbReference type="Proteomes" id="UP000283269"/>
    </source>
</evidence>
<dbReference type="InParanoid" id="A0A409XPF1"/>
<keyword evidence="3" id="KW-1185">Reference proteome</keyword>
<name>A0A409XPF1_PSICY</name>
<proteinExistence type="predicted"/>
<organism evidence="2 3">
    <name type="scientific">Psilocybe cyanescens</name>
    <dbReference type="NCBI Taxonomy" id="93625"/>
    <lineage>
        <taxon>Eukaryota</taxon>
        <taxon>Fungi</taxon>
        <taxon>Dikarya</taxon>
        <taxon>Basidiomycota</taxon>
        <taxon>Agaricomycotina</taxon>
        <taxon>Agaricomycetes</taxon>
        <taxon>Agaricomycetidae</taxon>
        <taxon>Agaricales</taxon>
        <taxon>Agaricineae</taxon>
        <taxon>Strophariaceae</taxon>
        <taxon>Psilocybe</taxon>
    </lineage>
</organism>
<dbReference type="Proteomes" id="UP000283269">
    <property type="component" value="Unassembled WGS sequence"/>
</dbReference>
<evidence type="ECO:0000256" key="1">
    <source>
        <dbReference type="SAM" id="MobiDB-lite"/>
    </source>
</evidence>
<feature type="compositionally biased region" description="Polar residues" evidence="1">
    <location>
        <begin position="73"/>
        <end position="83"/>
    </location>
</feature>
<feature type="region of interest" description="Disordered" evidence="1">
    <location>
        <begin position="15"/>
        <end position="117"/>
    </location>
</feature>
<comment type="caution">
    <text evidence="2">The sequence shown here is derived from an EMBL/GenBank/DDBJ whole genome shotgun (WGS) entry which is preliminary data.</text>
</comment>
<dbReference type="AlphaFoldDB" id="A0A409XPF1"/>